<dbReference type="OrthoDB" id="958605at2"/>
<keyword evidence="4" id="KW-1185">Reference proteome</keyword>
<accession>A0A1I2EWZ4</accession>
<feature type="domain" description="Response regulatory" evidence="2">
    <location>
        <begin position="15"/>
        <end position="143"/>
    </location>
</feature>
<dbReference type="EMBL" id="FOLQ01000023">
    <property type="protein sequence ID" value="SFE97385.1"/>
    <property type="molecule type" value="Genomic_DNA"/>
</dbReference>
<sequence length="166" mass="18634">MQANALMACNFQQAKLLIIENQEFSWIVTRLALETSLPEIQLDRVSTSQQAMTYLDNCLAQEVALPKLILVELYLPRRADGLSLVRALRDWLAQSLCPQLPILAMSSSPTPFDVQESYRSGASVYVVKGIDMDQQIAVYKAIRQFWWQTSVLPLTAEQVVSLEGDG</sequence>
<comment type="caution">
    <text evidence="1">Lacks conserved residue(s) required for the propagation of feature annotation.</text>
</comment>
<organism evidence="3 4">
    <name type="scientific">Spirosoma endophyticum</name>
    <dbReference type="NCBI Taxonomy" id="662367"/>
    <lineage>
        <taxon>Bacteria</taxon>
        <taxon>Pseudomonadati</taxon>
        <taxon>Bacteroidota</taxon>
        <taxon>Cytophagia</taxon>
        <taxon>Cytophagales</taxon>
        <taxon>Cytophagaceae</taxon>
        <taxon>Spirosoma</taxon>
    </lineage>
</organism>
<name>A0A1I2EWZ4_9BACT</name>
<evidence type="ECO:0000256" key="1">
    <source>
        <dbReference type="PROSITE-ProRule" id="PRU00169"/>
    </source>
</evidence>
<dbReference type="STRING" id="662367.SAMN05216167_12385"/>
<dbReference type="GO" id="GO:0000160">
    <property type="term" value="P:phosphorelay signal transduction system"/>
    <property type="evidence" value="ECO:0007669"/>
    <property type="project" value="InterPro"/>
</dbReference>
<evidence type="ECO:0000313" key="4">
    <source>
        <dbReference type="Proteomes" id="UP000198598"/>
    </source>
</evidence>
<dbReference type="RefSeq" id="WP_093833499.1">
    <property type="nucleotide sequence ID" value="NZ_FOLQ01000023.1"/>
</dbReference>
<dbReference type="PROSITE" id="PS50110">
    <property type="entry name" value="RESPONSE_REGULATORY"/>
    <property type="match status" value="1"/>
</dbReference>
<dbReference type="Pfam" id="PF00072">
    <property type="entry name" value="Response_reg"/>
    <property type="match status" value="1"/>
</dbReference>
<evidence type="ECO:0000313" key="3">
    <source>
        <dbReference type="EMBL" id="SFE97385.1"/>
    </source>
</evidence>
<dbReference type="Gene3D" id="3.40.50.2300">
    <property type="match status" value="1"/>
</dbReference>
<evidence type="ECO:0000259" key="2">
    <source>
        <dbReference type="PROSITE" id="PS50110"/>
    </source>
</evidence>
<protein>
    <submittedName>
        <fullName evidence="3">Response regulator receiver domain-containing protein</fullName>
    </submittedName>
</protein>
<dbReference type="SMART" id="SM00448">
    <property type="entry name" value="REC"/>
    <property type="match status" value="1"/>
</dbReference>
<dbReference type="Proteomes" id="UP000198598">
    <property type="component" value="Unassembled WGS sequence"/>
</dbReference>
<reference evidence="3 4" key="1">
    <citation type="submission" date="2016-10" db="EMBL/GenBank/DDBJ databases">
        <authorList>
            <person name="de Groot N.N."/>
        </authorList>
    </citation>
    <scope>NUCLEOTIDE SEQUENCE [LARGE SCALE GENOMIC DNA]</scope>
    <source>
        <strain evidence="3 4">DSM 26130</strain>
    </source>
</reference>
<proteinExistence type="predicted"/>
<dbReference type="InterPro" id="IPR001789">
    <property type="entry name" value="Sig_transdc_resp-reg_receiver"/>
</dbReference>
<dbReference type="InterPro" id="IPR011006">
    <property type="entry name" value="CheY-like_superfamily"/>
</dbReference>
<dbReference type="AlphaFoldDB" id="A0A1I2EWZ4"/>
<gene>
    <name evidence="3" type="ORF">SAMN05216167_12385</name>
</gene>
<dbReference type="SUPFAM" id="SSF52172">
    <property type="entry name" value="CheY-like"/>
    <property type="match status" value="1"/>
</dbReference>